<keyword evidence="5 8" id="KW-0812">Transmembrane</keyword>
<dbReference type="Proteomes" id="UP001500635">
    <property type="component" value="Unassembled WGS sequence"/>
</dbReference>
<dbReference type="InterPro" id="IPR005829">
    <property type="entry name" value="Sugar_transporter_CS"/>
</dbReference>
<keyword evidence="4" id="KW-1003">Cell membrane</keyword>
<evidence type="ECO:0000313" key="10">
    <source>
        <dbReference type="EMBL" id="GAA4389621.1"/>
    </source>
</evidence>
<feature type="transmembrane region" description="Helical" evidence="8">
    <location>
        <begin position="137"/>
        <end position="155"/>
    </location>
</feature>
<feature type="transmembrane region" description="Helical" evidence="8">
    <location>
        <begin position="52"/>
        <end position="71"/>
    </location>
</feature>
<dbReference type="InterPro" id="IPR011701">
    <property type="entry name" value="MFS"/>
</dbReference>
<keyword evidence="3" id="KW-0813">Transport</keyword>
<sequence length="402" mass="41441">MTAPAALAHRTRLAVVLGALSAFGPITTDLYLPSLPEAATDLHASQPQIQATLTTCLIGLALGQVFVGPLSDAVGRRRPMIGGVALFVVSSLLCAMAPTVYLLDFFRLVQGLAGSAGVVLSLAIVRDLLSGVGAAQLITALSAVGGVAPILAPVIGAQLLRVMDWRGLFYVLAGLGAVLLAVAVLGVPESLPYERRNPLRLRPLWDGFATLSTDLRFVGFTAAAAFAFATMFSYISTSPFVFQEHFGFTQAQFSALFAVNASGMLTVNVVGGRLMSRVSGETLVRFGLAGILTGAVGMLVCSLTVGLWGIVTFLFLTVIWVVLVLATLSAFALEDHAAIAGTASALVGASRFALGGIMAAIAGTGGADPTTLAVVMTVCATIAVASFFVASFSGARHTRHQA</sequence>
<keyword evidence="11" id="KW-1185">Reference proteome</keyword>
<evidence type="ECO:0000256" key="8">
    <source>
        <dbReference type="SAM" id="Phobius"/>
    </source>
</evidence>
<evidence type="ECO:0000256" key="2">
    <source>
        <dbReference type="ARBA" id="ARBA00006236"/>
    </source>
</evidence>
<gene>
    <name evidence="10" type="ORF">GCM10023147_16610</name>
</gene>
<dbReference type="PROSITE" id="PS00216">
    <property type="entry name" value="SUGAR_TRANSPORT_1"/>
    <property type="match status" value="1"/>
</dbReference>
<feature type="transmembrane region" description="Helical" evidence="8">
    <location>
        <begin position="167"/>
        <end position="187"/>
    </location>
</feature>
<feature type="transmembrane region" description="Helical" evidence="8">
    <location>
        <begin position="286"/>
        <end position="307"/>
    </location>
</feature>
<dbReference type="Gene3D" id="1.20.1720.10">
    <property type="entry name" value="Multidrug resistance protein D"/>
    <property type="match status" value="1"/>
</dbReference>
<evidence type="ECO:0000256" key="5">
    <source>
        <dbReference type="ARBA" id="ARBA00022692"/>
    </source>
</evidence>
<keyword evidence="7 8" id="KW-0472">Membrane</keyword>
<feature type="transmembrane region" description="Helical" evidence="8">
    <location>
        <begin position="83"/>
        <end position="102"/>
    </location>
</feature>
<evidence type="ECO:0000313" key="11">
    <source>
        <dbReference type="Proteomes" id="UP001500635"/>
    </source>
</evidence>
<comment type="caution">
    <text evidence="10">The sequence shown here is derived from an EMBL/GenBank/DDBJ whole genome shotgun (WGS) entry which is preliminary data.</text>
</comment>
<feature type="transmembrane region" description="Helical" evidence="8">
    <location>
        <begin position="372"/>
        <end position="392"/>
    </location>
</feature>
<feature type="transmembrane region" description="Helical" evidence="8">
    <location>
        <begin position="313"/>
        <end position="333"/>
    </location>
</feature>
<protein>
    <submittedName>
        <fullName evidence="10">Multidrug effflux MFS transporter</fullName>
    </submittedName>
</protein>
<keyword evidence="6 8" id="KW-1133">Transmembrane helix</keyword>
<comment type="similarity">
    <text evidence="2">Belongs to the major facilitator superfamily. Bcr/CmlA family.</text>
</comment>
<reference evidence="11" key="1">
    <citation type="journal article" date="2019" name="Int. J. Syst. Evol. Microbiol.">
        <title>The Global Catalogue of Microorganisms (GCM) 10K type strain sequencing project: providing services to taxonomists for standard genome sequencing and annotation.</title>
        <authorList>
            <consortium name="The Broad Institute Genomics Platform"/>
            <consortium name="The Broad Institute Genome Sequencing Center for Infectious Disease"/>
            <person name="Wu L."/>
            <person name="Ma J."/>
        </authorList>
    </citation>
    <scope>NUCLEOTIDE SEQUENCE [LARGE SCALE GENOMIC DNA]</scope>
    <source>
        <strain evidence="11">JCM 17688</strain>
    </source>
</reference>
<accession>A0ABP8JET6</accession>
<dbReference type="RefSeq" id="WP_344993612.1">
    <property type="nucleotide sequence ID" value="NZ_BAABFR010000019.1"/>
</dbReference>
<name>A0ABP8JET6_9ACTN</name>
<dbReference type="Pfam" id="PF07690">
    <property type="entry name" value="MFS_1"/>
    <property type="match status" value="1"/>
</dbReference>
<evidence type="ECO:0000256" key="4">
    <source>
        <dbReference type="ARBA" id="ARBA00022475"/>
    </source>
</evidence>
<dbReference type="EMBL" id="BAABFR010000019">
    <property type="protein sequence ID" value="GAA4389621.1"/>
    <property type="molecule type" value="Genomic_DNA"/>
</dbReference>
<feature type="transmembrane region" description="Helical" evidence="8">
    <location>
        <begin position="255"/>
        <end position="274"/>
    </location>
</feature>
<evidence type="ECO:0000256" key="3">
    <source>
        <dbReference type="ARBA" id="ARBA00022448"/>
    </source>
</evidence>
<dbReference type="InterPro" id="IPR036259">
    <property type="entry name" value="MFS_trans_sf"/>
</dbReference>
<comment type="subcellular location">
    <subcellularLocation>
        <location evidence="1">Cell membrane</location>
        <topology evidence="1">Multi-pass membrane protein</topology>
    </subcellularLocation>
</comment>
<dbReference type="PANTHER" id="PTHR23502:SF132">
    <property type="entry name" value="POLYAMINE TRANSPORTER 2-RELATED"/>
    <property type="match status" value="1"/>
</dbReference>
<feature type="transmembrane region" description="Helical" evidence="8">
    <location>
        <begin position="108"/>
        <end position="125"/>
    </location>
</feature>
<dbReference type="NCBIfam" id="TIGR00710">
    <property type="entry name" value="efflux_Bcr_CflA"/>
    <property type="match status" value="1"/>
</dbReference>
<organism evidence="10 11">
    <name type="scientific">Tsukamurella soli</name>
    <dbReference type="NCBI Taxonomy" id="644556"/>
    <lineage>
        <taxon>Bacteria</taxon>
        <taxon>Bacillati</taxon>
        <taxon>Actinomycetota</taxon>
        <taxon>Actinomycetes</taxon>
        <taxon>Mycobacteriales</taxon>
        <taxon>Tsukamurellaceae</taxon>
        <taxon>Tsukamurella</taxon>
    </lineage>
</organism>
<proteinExistence type="inferred from homology"/>
<dbReference type="InterPro" id="IPR004812">
    <property type="entry name" value="Efflux_drug-R_Bcr/CmlA"/>
</dbReference>
<feature type="transmembrane region" description="Helical" evidence="8">
    <location>
        <begin position="345"/>
        <end position="366"/>
    </location>
</feature>
<dbReference type="PROSITE" id="PS50850">
    <property type="entry name" value="MFS"/>
    <property type="match status" value="1"/>
</dbReference>
<dbReference type="InterPro" id="IPR020846">
    <property type="entry name" value="MFS_dom"/>
</dbReference>
<feature type="domain" description="Major facilitator superfamily (MFS) profile" evidence="9">
    <location>
        <begin position="13"/>
        <end position="398"/>
    </location>
</feature>
<evidence type="ECO:0000259" key="9">
    <source>
        <dbReference type="PROSITE" id="PS50850"/>
    </source>
</evidence>
<evidence type="ECO:0000256" key="1">
    <source>
        <dbReference type="ARBA" id="ARBA00004651"/>
    </source>
</evidence>
<dbReference type="PANTHER" id="PTHR23502">
    <property type="entry name" value="MAJOR FACILITATOR SUPERFAMILY"/>
    <property type="match status" value="1"/>
</dbReference>
<evidence type="ECO:0000256" key="7">
    <source>
        <dbReference type="ARBA" id="ARBA00023136"/>
    </source>
</evidence>
<evidence type="ECO:0000256" key="6">
    <source>
        <dbReference type="ARBA" id="ARBA00022989"/>
    </source>
</evidence>
<feature type="transmembrane region" description="Helical" evidence="8">
    <location>
        <begin position="208"/>
        <end position="235"/>
    </location>
</feature>
<dbReference type="SUPFAM" id="SSF103473">
    <property type="entry name" value="MFS general substrate transporter"/>
    <property type="match status" value="1"/>
</dbReference>
<dbReference type="CDD" id="cd17320">
    <property type="entry name" value="MFS_MdfA_MDR_like"/>
    <property type="match status" value="1"/>
</dbReference>